<keyword evidence="3" id="KW-1185">Reference proteome</keyword>
<dbReference type="AlphaFoldDB" id="A0A229ULF1"/>
<accession>A0A229ULF1</accession>
<feature type="domain" description="Molybdopterin-guanine dinucleotide biosynthesis protein B (MobB)" evidence="1">
    <location>
        <begin position="4"/>
        <end position="134"/>
    </location>
</feature>
<evidence type="ECO:0000259" key="1">
    <source>
        <dbReference type="Pfam" id="PF03205"/>
    </source>
</evidence>
<dbReference type="EMBL" id="NMQW01000034">
    <property type="protein sequence ID" value="OXM84114.1"/>
    <property type="molecule type" value="Genomic_DNA"/>
</dbReference>
<comment type="caution">
    <text evidence="2">The sequence shown here is derived from an EMBL/GenBank/DDBJ whole genome shotgun (WGS) entry which is preliminary data.</text>
</comment>
<sequence length="170" mass="18804">MAVVIGLAGYSNSGKTTLVTKLVRHFVGKGLRTGVIKHDGHGHYKEVEGADSTLFIEAGADAAMVVSPDAYRVYRRQALLEWEQMLSQLPLQELDLVLVEGFKGGAHDQIAIFRHADQASLLNQLYKPPIAAVAPVELWEYAEALEIPCFEPDDINSLAGLIQERYRLFI</sequence>
<dbReference type="Proteomes" id="UP000215509">
    <property type="component" value="Unassembled WGS sequence"/>
</dbReference>
<dbReference type="GO" id="GO:0006777">
    <property type="term" value="P:Mo-molybdopterin cofactor biosynthetic process"/>
    <property type="evidence" value="ECO:0007669"/>
    <property type="project" value="InterPro"/>
</dbReference>
<gene>
    <name evidence="2" type="primary">mobB</name>
    <name evidence="2" type="ORF">CF651_21990</name>
</gene>
<dbReference type="Pfam" id="PF03205">
    <property type="entry name" value="MobB"/>
    <property type="match status" value="1"/>
</dbReference>
<dbReference type="GO" id="GO:0005525">
    <property type="term" value="F:GTP binding"/>
    <property type="evidence" value="ECO:0007669"/>
    <property type="project" value="InterPro"/>
</dbReference>
<dbReference type="Gene3D" id="3.40.50.300">
    <property type="entry name" value="P-loop containing nucleotide triphosphate hydrolases"/>
    <property type="match status" value="1"/>
</dbReference>
<proteinExistence type="predicted"/>
<dbReference type="InterPro" id="IPR052539">
    <property type="entry name" value="MGD_biosynthesis_adapter"/>
</dbReference>
<dbReference type="RefSeq" id="WP_094017029.1">
    <property type="nucleotide sequence ID" value="NZ_NMQW01000034.1"/>
</dbReference>
<name>A0A229ULF1_9BACL</name>
<dbReference type="SUPFAM" id="SSF52540">
    <property type="entry name" value="P-loop containing nucleoside triphosphate hydrolases"/>
    <property type="match status" value="1"/>
</dbReference>
<protein>
    <submittedName>
        <fullName evidence="2">Molybdopterin-guanine dinucleotide biosynthesis protein B</fullName>
    </submittedName>
</protein>
<reference evidence="2 3" key="1">
    <citation type="submission" date="2017-07" db="EMBL/GenBank/DDBJ databases">
        <title>Genome sequencing and assembly of Paenibacillus rigui.</title>
        <authorList>
            <person name="Mayilraj S."/>
        </authorList>
    </citation>
    <scope>NUCLEOTIDE SEQUENCE [LARGE SCALE GENOMIC DNA]</scope>
    <source>
        <strain evidence="2 3">JCM 16352</strain>
    </source>
</reference>
<dbReference type="InterPro" id="IPR027417">
    <property type="entry name" value="P-loop_NTPase"/>
</dbReference>
<dbReference type="OrthoDB" id="9786803at2"/>
<dbReference type="NCBIfam" id="TIGR00176">
    <property type="entry name" value="mobB"/>
    <property type="match status" value="1"/>
</dbReference>
<dbReference type="InterPro" id="IPR004435">
    <property type="entry name" value="MobB_dom"/>
</dbReference>
<dbReference type="PANTHER" id="PTHR40072">
    <property type="entry name" value="MOLYBDOPTERIN-GUANINE DINUCLEOTIDE BIOSYNTHESIS ADAPTER PROTEIN-RELATED"/>
    <property type="match status" value="1"/>
</dbReference>
<organism evidence="2 3">
    <name type="scientific">Paenibacillus rigui</name>
    <dbReference type="NCBI Taxonomy" id="554312"/>
    <lineage>
        <taxon>Bacteria</taxon>
        <taxon>Bacillati</taxon>
        <taxon>Bacillota</taxon>
        <taxon>Bacilli</taxon>
        <taxon>Bacillales</taxon>
        <taxon>Paenibacillaceae</taxon>
        <taxon>Paenibacillus</taxon>
    </lineage>
</organism>
<evidence type="ECO:0000313" key="2">
    <source>
        <dbReference type="EMBL" id="OXM84114.1"/>
    </source>
</evidence>
<evidence type="ECO:0000313" key="3">
    <source>
        <dbReference type="Proteomes" id="UP000215509"/>
    </source>
</evidence>
<dbReference type="PANTHER" id="PTHR40072:SF1">
    <property type="entry name" value="MOLYBDOPTERIN-GUANINE DINUCLEOTIDE BIOSYNTHESIS ADAPTER PROTEIN"/>
    <property type="match status" value="1"/>
</dbReference>